<protein>
    <submittedName>
        <fullName evidence="3">Acyltransferase</fullName>
    </submittedName>
</protein>
<dbReference type="InterPro" id="IPR050879">
    <property type="entry name" value="Acyltransferase_3"/>
</dbReference>
<dbReference type="EMBL" id="CP094532">
    <property type="protein sequence ID" value="UOE41528.1"/>
    <property type="molecule type" value="Genomic_DNA"/>
</dbReference>
<dbReference type="Pfam" id="PF01757">
    <property type="entry name" value="Acyl_transf_3"/>
    <property type="match status" value="1"/>
</dbReference>
<dbReference type="Proteomes" id="UP000831460">
    <property type="component" value="Chromosome"/>
</dbReference>
<evidence type="ECO:0000256" key="1">
    <source>
        <dbReference type="SAM" id="Phobius"/>
    </source>
</evidence>
<feature type="transmembrane region" description="Helical" evidence="1">
    <location>
        <begin position="174"/>
        <end position="197"/>
    </location>
</feature>
<keyword evidence="4" id="KW-1185">Reference proteome</keyword>
<dbReference type="InterPro" id="IPR002656">
    <property type="entry name" value="Acyl_transf_3_dom"/>
</dbReference>
<proteinExistence type="predicted"/>
<feature type="transmembrane region" description="Helical" evidence="1">
    <location>
        <begin position="302"/>
        <end position="327"/>
    </location>
</feature>
<keyword evidence="1" id="KW-1133">Transmembrane helix</keyword>
<feature type="transmembrane region" description="Helical" evidence="1">
    <location>
        <begin position="209"/>
        <end position="228"/>
    </location>
</feature>
<dbReference type="PANTHER" id="PTHR23028">
    <property type="entry name" value="ACETYLTRANSFERASE"/>
    <property type="match status" value="1"/>
</dbReference>
<feature type="transmembrane region" description="Helical" evidence="1">
    <location>
        <begin position="273"/>
        <end position="290"/>
    </location>
</feature>
<name>A0ABY4BQP7_9FLAO</name>
<organism evidence="3 4">
    <name type="scientific">Chryseobacterium suipulveris</name>
    <dbReference type="NCBI Taxonomy" id="2929800"/>
    <lineage>
        <taxon>Bacteria</taxon>
        <taxon>Pseudomonadati</taxon>
        <taxon>Bacteroidota</taxon>
        <taxon>Flavobacteriia</taxon>
        <taxon>Flavobacteriales</taxon>
        <taxon>Weeksellaceae</taxon>
        <taxon>Chryseobacterium group</taxon>
        <taxon>Chryseobacterium</taxon>
    </lineage>
</organism>
<feature type="transmembrane region" description="Helical" evidence="1">
    <location>
        <begin position="63"/>
        <end position="82"/>
    </location>
</feature>
<evidence type="ECO:0000313" key="3">
    <source>
        <dbReference type="EMBL" id="UOE41528.1"/>
    </source>
</evidence>
<accession>A0ABY4BQP7</accession>
<sequence length="354" mass="41719">MISHINNRLPNFNLEKGPLIVAADYAVTVFFTLSGFLITYLLLAELKEKQFIDVKKFYIRRILRIWPLYFLYLVLTMAIIGFDQLRWPILLYIFMIPNFRNSIAQYFSGLVSKIPGHNFLVGHYWSLGVEEQFYAFWPWIVRKTKYLLPFLLIFPVTYVALKILLHFIDAPKSILVFVNYTRFGCMVIGALGAYLYFHKKEWITDLLNRKVFEILAVLFFVLVLFNKFHIASPINHEIASAFTLLIIINQITNSKKLFSLENRILNFLGKISYGLYVWNPLLIYLVSLIYQNYFLDIKMNTVLLVILVFMINTAVIIAVSYVSYEYFEKRFLRIKHKYTTVKSSATKEEYNEKA</sequence>
<feature type="transmembrane region" description="Helical" evidence="1">
    <location>
        <begin position="20"/>
        <end position="43"/>
    </location>
</feature>
<dbReference type="GO" id="GO:0016746">
    <property type="term" value="F:acyltransferase activity"/>
    <property type="evidence" value="ECO:0007669"/>
    <property type="project" value="UniProtKB-KW"/>
</dbReference>
<gene>
    <name evidence="3" type="ORF">MTP09_02480</name>
</gene>
<dbReference type="RefSeq" id="WP_243550331.1">
    <property type="nucleotide sequence ID" value="NZ_CP094532.1"/>
</dbReference>
<evidence type="ECO:0000313" key="4">
    <source>
        <dbReference type="Proteomes" id="UP000831460"/>
    </source>
</evidence>
<dbReference type="PANTHER" id="PTHR23028:SF53">
    <property type="entry name" value="ACYL_TRANSF_3 DOMAIN-CONTAINING PROTEIN"/>
    <property type="match status" value="1"/>
</dbReference>
<reference evidence="3 4" key="1">
    <citation type="submission" date="2022-03" db="EMBL/GenBank/DDBJ databases">
        <title>Chryseobacterium sp. isolated from particulate matters in swine house.</title>
        <authorList>
            <person name="Won M."/>
            <person name="Kim S.-J."/>
            <person name="Kwon S.-W."/>
        </authorList>
    </citation>
    <scope>NUCLEOTIDE SEQUENCE [LARGE SCALE GENOMIC DNA]</scope>
    <source>
        <strain evidence="3 4">SC2-2</strain>
    </source>
</reference>
<evidence type="ECO:0000259" key="2">
    <source>
        <dbReference type="Pfam" id="PF01757"/>
    </source>
</evidence>
<keyword evidence="1" id="KW-0472">Membrane</keyword>
<keyword evidence="3" id="KW-0808">Transferase</keyword>
<feature type="domain" description="Acyltransferase 3" evidence="2">
    <location>
        <begin position="21"/>
        <end position="319"/>
    </location>
</feature>
<keyword evidence="3" id="KW-0012">Acyltransferase</keyword>
<keyword evidence="1" id="KW-0812">Transmembrane</keyword>
<feature type="transmembrane region" description="Helical" evidence="1">
    <location>
        <begin position="146"/>
        <end position="168"/>
    </location>
</feature>